<reference evidence="1 2" key="1">
    <citation type="submission" date="2012-11" db="EMBL/GenBank/DDBJ databases">
        <title>Whole genome sequence of Gluconacetobacter europaeus NBRC3261.</title>
        <authorList>
            <person name="Azuma Y."/>
            <person name="Higashiura N."/>
            <person name="Hirakawa H."/>
            <person name="Matsushita K."/>
        </authorList>
    </citation>
    <scope>NUCLEOTIDE SEQUENCE [LARGE SCALE GENOMIC DNA]</scope>
    <source>
        <strain evidence="1 2">NBRC 3261</strain>
    </source>
</reference>
<accession>A0A0D6Q5H7</accession>
<evidence type="ECO:0000313" key="1">
    <source>
        <dbReference type="EMBL" id="GAN98021.1"/>
    </source>
</evidence>
<proteinExistence type="predicted"/>
<dbReference type="Proteomes" id="UP000032675">
    <property type="component" value="Unassembled WGS sequence"/>
</dbReference>
<protein>
    <submittedName>
        <fullName evidence="1">Uncharacterized protein</fullName>
    </submittedName>
</protein>
<evidence type="ECO:0000313" key="2">
    <source>
        <dbReference type="Proteomes" id="UP000032675"/>
    </source>
</evidence>
<dbReference type="AlphaFoldDB" id="A0A0D6Q5H7"/>
<organism evidence="1 2">
    <name type="scientific">Komagataeibacter europaeus NBRC 3261</name>
    <dbReference type="NCBI Taxonomy" id="1234669"/>
    <lineage>
        <taxon>Bacteria</taxon>
        <taxon>Pseudomonadati</taxon>
        <taxon>Pseudomonadota</taxon>
        <taxon>Alphaproteobacteria</taxon>
        <taxon>Acetobacterales</taxon>
        <taxon>Acetobacteraceae</taxon>
        <taxon>Komagataeibacter</taxon>
    </lineage>
</organism>
<dbReference type="RefSeq" id="WP_052957816.1">
    <property type="nucleotide sequence ID" value="NZ_BANI01000312.1"/>
</dbReference>
<comment type="caution">
    <text evidence="1">The sequence shown here is derived from an EMBL/GenBank/DDBJ whole genome shotgun (WGS) entry which is preliminary data.</text>
</comment>
<dbReference type="EMBL" id="BANI01000312">
    <property type="protein sequence ID" value="GAN98021.1"/>
    <property type="molecule type" value="Genomic_DNA"/>
</dbReference>
<name>A0A0D6Q5H7_KOMEU</name>
<gene>
    <name evidence="1" type="ORF">Geu3261_0372_006</name>
</gene>
<sequence length="153" mass="16560">MSDNRKTVAGYLLPATITAEHLKDVCAVLGYEIMSEETGESPASTLGRILRAIGEPIVFNEKVDVHRFNIATEGSVELCMRQLVFRDDMEAQVARVAAEKDADIARLQGALSYVRQAITSDLNSRSIICTVWAGPGETLVDYIDAALNEGAAS</sequence>